<comment type="caution">
    <text evidence="1">The sequence shown here is derived from an EMBL/GenBank/DDBJ whole genome shotgun (WGS) entry which is preliminary data.</text>
</comment>
<gene>
    <name evidence="1" type="ORF">WICPIJ_006916</name>
</gene>
<evidence type="ECO:0000313" key="1">
    <source>
        <dbReference type="EMBL" id="KAH3682113.1"/>
    </source>
</evidence>
<accession>A0A9P8TJR2</accession>
<proteinExistence type="predicted"/>
<sequence>MECFLVLFTDGRPTSNFLELTESKTELAGGEATLDFGIKTDDDDDEADNCFLSAKVSRPDFRSTIESNCFGEMVKSMEDVLILALVRLLDL</sequence>
<reference evidence="1" key="1">
    <citation type="journal article" date="2021" name="Open Biol.">
        <title>Shared evolutionary footprints suggest mitochondrial oxidative damage underlies multiple complex I losses in fungi.</title>
        <authorList>
            <person name="Schikora-Tamarit M.A."/>
            <person name="Marcet-Houben M."/>
            <person name="Nosek J."/>
            <person name="Gabaldon T."/>
        </authorList>
    </citation>
    <scope>NUCLEOTIDE SEQUENCE</scope>
    <source>
        <strain evidence="1">CBS2887</strain>
    </source>
</reference>
<keyword evidence="2" id="KW-1185">Reference proteome</keyword>
<protein>
    <submittedName>
        <fullName evidence="1">Uncharacterized protein</fullName>
    </submittedName>
</protein>
<dbReference type="Proteomes" id="UP000774326">
    <property type="component" value="Unassembled WGS sequence"/>
</dbReference>
<evidence type="ECO:0000313" key="2">
    <source>
        <dbReference type="Proteomes" id="UP000774326"/>
    </source>
</evidence>
<reference evidence="1" key="2">
    <citation type="submission" date="2021-01" db="EMBL/GenBank/DDBJ databases">
        <authorList>
            <person name="Schikora-Tamarit M.A."/>
        </authorList>
    </citation>
    <scope>NUCLEOTIDE SEQUENCE</scope>
    <source>
        <strain evidence="1">CBS2887</strain>
    </source>
</reference>
<name>A0A9P8TJR2_WICPI</name>
<dbReference type="AlphaFoldDB" id="A0A9P8TJR2"/>
<organism evidence="1 2">
    <name type="scientific">Wickerhamomyces pijperi</name>
    <name type="common">Yeast</name>
    <name type="synonym">Pichia pijperi</name>
    <dbReference type="NCBI Taxonomy" id="599730"/>
    <lineage>
        <taxon>Eukaryota</taxon>
        <taxon>Fungi</taxon>
        <taxon>Dikarya</taxon>
        <taxon>Ascomycota</taxon>
        <taxon>Saccharomycotina</taxon>
        <taxon>Saccharomycetes</taxon>
        <taxon>Phaffomycetales</taxon>
        <taxon>Wickerhamomycetaceae</taxon>
        <taxon>Wickerhamomyces</taxon>
    </lineage>
</organism>
<dbReference type="EMBL" id="JAEUBG010003944">
    <property type="protein sequence ID" value="KAH3682113.1"/>
    <property type="molecule type" value="Genomic_DNA"/>
</dbReference>